<keyword evidence="4" id="KW-0234">DNA repair</keyword>
<reference evidence="8 9" key="1">
    <citation type="submission" date="2016-08" db="EMBL/GenBank/DDBJ databases">
        <title>Draft genome sequence of allopolyploid Zygosaccharomyces rouxii.</title>
        <authorList>
            <person name="Watanabe J."/>
            <person name="Uehara K."/>
            <person name="Mogi Y."/>
            <person name="Tsukioka Y."/>
        </authorList>
    </citation>
    <scope>NUCLEOTIDE SEQUENCE [LARGE SCALE GENOMIC DNA]</scope>
    <source>
        <strain evidence="8 9">NBRC 110957</strain>
    </source>
</reference>
<feature type="compositionally biased region" description="Polar residues" evidence="7">
    <location>
        <begin position="1"/>
        <end position="13"/>
    </location>
</feature>
<keyword evidence="5" id="KW-0539">Nucleus</keyword>
<accession>A0A1Q3AI36</accession>
<evidence type="ECO:0000256" key="3">
    <source>
        <dbReference type="ARBA" id="ARBA00022763"/>
    </source>
</evidence>
<evidence type="ECO:0008006" key="10">
    <source>
        <dbReference type="Google" id="ProtNLM"/>
    </source>
</evidence>
<evidence type="ECO:0000256" key="2">
    <source>
        <dbReference type="ARBA" id="ARBA00008729"/>
    </source>
</evidence>
<comment type="caution">
    <text evidence="8">The sequence shown here is derived from an EMBL/GenBank/DDBJ whole genome shotgun (WGS) entry which is preliminary data.</text>
</comment>
<dbReference type="GO" id="GO:0006281">
    <property type="term" value="P:DNA repair"/>
    <property type="evidence" value="ECO:0007669"/>
    <property type="project" value="UniProtKB-KW"/>
</dbReference>
<feature type="coiled-coil region" evidence="6">
    <location>
        <begin position="131"/>
        <end position="195"/>
    </location>
</feature>
<evidence type="ECO:0000256" key="7">
    <source>
        <dbReference type="SAM" id="MobiDB-lite"/>
    </source>
</evidence>
<evidence type="ECO:0000256" key="4">
    <source>
        <dbReference type="ARBA" id="ARBA00023204"/>
    </source>
</evidence>
<dbReference type="Pfam" id="PF10376">
    <property type="entry name" value="Mei5"/>
    <property type="match status" value="1"/>
</dbReference>
<organism evidence="8 9">
    <name type="scientific">Zygosaccharomyces rouxii</name>
    <dbReference type="NCBI Taxonomy" id="4956"/>
    <lineage>
        <taxon>Eukaryota</taxon>
        <taxon>Fungi</taxon>
        <taxon>Dikarya</taxon>
        <taxon>Ascomycota</taxon>
        <taxon>Saccharomycotina</taxon>
        <taxon>Saccharomycetes</taxon>
        <taxon>Saccharomycetales</taxon>
        <taxon>Saccharomycetaceae</taxon>
        <taxon>Zygosaccharomyces</taxon>
    </lineage>
</organism>
<comment type="similarity">
    <text evidence="2">Belongs to the SFR1/MEI5 family.</text>
</comment>
<comment type="subcellular location">
    <subcellularLocation>
        <location evidence="1">Nucleus</location>
    </subcellularLocation>
</comment>
<sequence length="231" mass="27218">MDSNTPSKSSPSCTPIPRKKSVFRPPVKSSQQTPSTPNTLVKTSVNKAEKGSIEDRKLANELKLLNNEYARQIHSYKMENNQIEQATKVLKNYEQELKVMKLIDKWRSISQGGMSYLLNSTMLKINRIGGYEELKRKEMEAEKRKIEYQMDNSLQDEMDNVLESEEFQMLPEEDQEEYKKRMEDKMEEMEVWKERKLSKLEEQVKLSANQEMTMQELAERLKVDYKLVFSE</sequence>
<name>A0A1Q3AI36_ZYGRO</name>
<dbReference type="InterPro" id="IPR018468">
    <property type="entry name" value="SFR1/Mei5"/>
</dbReference>
<dbReference type="OrthoDB" id="27934at2759"/>
<feature type="coiled-coil region" evidence="6">
    <location>
        <begin position="59"/>
        <end position="103"/>
    </location>
</feature>
<evidence type="ECO:0000313" key="9">
    <source>
        <dbReference type="Proteomes" id="UP000187013"/>
    </source>
</evidence>
<dbReference type="GO" id="GO:0005634">
    <property type="term" value="C:nucleus"/>
    <property type="evidence" value="ECO:0007669"/>
    <property type="project" value="UniProtKB-SubCell"/>
</dbReference>
<dbReference type="EMBL" id="BDGX01000045">
    <property type="protein sequence ID" value="GAV55153.1"/>
    <property type="molecule type" value="Genomic_DNA"/>
</dbReference>
<gene>
    <name evidence="8" type="ORF">ZYGR_0AS04770</name>
</gene>
<evidence type="ECO:0000313" key="8">
    <source>
        <dbReference type="EMBL" id="GAV55153.1"/>
    </source>
</evidence>
<dbReference type="AlphaFoldDB" id="A0A1Q3AI36"/>
<evidence type="ECO:0000256" key="5">
    <source>
        <dbReference type="ARBA" id="ARBA00023242"/>
    </source>
</evidence>
<proteinExistence type="inferred from homology"/>
<keyword evidence="3" id="KW-0227">DNA damage</keyword>
<feature type="region of interest" description="Disordered" evidence="7">
    <location>
        <begin position="1"/>
        <end position="48"/>
    </location>
</feature>
<dbReference type="Gene3D" id="6.10.140.1020">
    <property type="match status" value="1"/>
</dbReference>
<feature type="compositionally biased region" description="Polar residues" evidence="7">
    <location>
        <begin position="28"/>
        <end position="46"/>
    </location>
</feature>
<keyword evidence="6" id="KW-0175">Coiled coil</keyword>
<dbReference type="Proteomes" id="UP000187013">
    <property type="component" value="Unassembled WGS sequence"/>
</dbReference>
<protein>
    <recommendedName>
        <fullName evidence="10">Meiosis protein 5</fullName>
    </recommendedName>
</protein>
<evidence type="ECO:0000256" key="6">
    <source>
        <dbReference type="SAM" id="Coils"/>
    </source>
</evidence>
<evidence type="ECO:0000256" key="1">
    <source>
        <dbReference type="ARBA" id="ARBA00004123"/>
    </source>
</evidence>